<sequence>MDAENRAELSEKFGNLLTDDALIDQLVDLCRNYNLTGENLFYKWEAKYLTVGISSIRPPVTKETIEGLKEQLLEDAKQVKKQAQIAQRGRGALGGLQRKDLFNLGRGSIKAEPLEHKPFASTSTSFSTVPDAKWRTAGPSKVTVSCPDLQKTTRRERSYRYMYEKISERSLALDDRIDDFAELVQSVHNIEDFGDPAASSEEKTTVVGRIVFDADSTSASPVKLNEAILTLESSRSMGSGARIPLRLDPSVRLKEGKKGIGGVGFFPGAIVSLRGKNGGGGWFTVTEVLPLPPLPAPDVLETNGSFSVAVACGPFTADADLNYEPWKQLLAKWKTEKPEAIVLIGPFVDCAHTSIKNGEVDMLPAELFRTTILEPLQQLLDSLPGTVVVTVPSVRDIVSDHAVFPQAELASNVFDDPRIYSVPNPSQFTLNGVSFGVSSVDVLFHLRKEEFFRPMSEINSVALEDNETPASDAMAKLCRHILQQRSFYPIFPPPLDLAHEVNLDVTHSARLKLAEDAAPAVLVLPSKLKQFHKTIDQTAVVNPSFATKGTYANLKIAAGKLAQVDICKLSE</sequence>
<evidence type="ECO:0000256" key="3">
    <source>
        <dbReference type="ARBA" id="ARBA00018596"/>
    </source>
</evidence>
<keyword evidence="4 6" id="KW-0235">DNA replication</keyword>
<evidence type="ECO:0000256" key="7">
    <source>
        <dbReference type="SAM" id="Coils"/>
    </source>
</evidence>
<dbReference type="Pfam" id="PF04042">
    <property type="entry name" value="DNA_pol_E_B"/>
    <property type="match status" value="1"/>
</dbReference>
<dbReference type="OrthoDB" id="336885at2759"/>
<proteinExistence type="inferred from homology"/>
<comment type="similarity">
    <text evidence="2 6">Belongs to the DNA polymerase alpha subunit B family.</text>
</comment>
<dbReference type="PIRSF" id="PIRSF018300">
    <property type="entry name" value="DNA_pol_alph_2"/>
    <property type="match status" value="1"/>
</dbReference>
<dbReference type="Gene3D" id="3.60.21.60">
    <property type="match status" value="2"/>
</dbReference>
<comment type="caution">
    <text evidence="10">The sequence shown here is derived from an EMBL/GenBank/DDBJ whole genome shotgun (WGS) entry which is preliminary data.</text>
</comment>
<dbReference type="Proteomes" id="UP000703269">
    <property type="component" value="Unassembled WGS sequence"/>
</dbReference>
<reference evidence="10 11" key="1">
    <citation type="submission" date="2021-08" db="EMBL/GenBank/DDBJ databases">
        <title>Draft Genome Sequence of Phanerochaete sordida strain YK-624.</title>
        <authorList>
            <person name="Mori T."/>
            <person name="Dohra H."/>
            <person name="Suzuki T."/>
            <person name="Kawagishi H."/>
            <person name="Hirai H."/>
        </authorList>
    </citation>
    <scope>NUCLEOTIDE SEQUENCE [LARGE SCALE GENOMIC DNA]</scope>
    <source>
        <strain evidence="10 11">YK-624</strain>
    </source>
</reference>
<evidence type="ECO:0000256" key="6">
    <source>
        <dbReference type="PIRNR" id="PIRNR018300"/>
    </source>
</evidence>
<name>A0A9P3LF85_9APHY</name>
<comment type="subcellular location">
    <subcellularLocation>
        <location evidence="1 6">Nucleus</location>
    </subcellularLocation>
</comment>
<dbReference type="PANTHER" id="PTHR23061">
    <property type="entry name" value="DNA POLYMERASE 2 ALPHA 70 KDA SUBUNIT"/>
    <property type="match status" value="1"/>
</dbReference>
<evidence type="ECO:0000256" key="4">
    <source>
        <dbReference type="ARBA" id="ARBA00022705"/>
    </source>
</evidence>
<dbReference type="InterPro" id="IPR016722">
    <property type="entry name" value="DNA_pol_alpha_bsu"/>
</dbReference>
<dbReference type="Pfam" id="PF22062">
    <property type="entry name" value="OB_DPOA2"/>
    <property type="match status" value="1"/>
</dbReference>
<evidence type="ECO:0000259" key="8">
    <source>
        <dbReference type="Pfam" id="PF04042"/>
    </source>
</evidence>
<comment type="function">
    <text evidence="6">Accessory subunit of the DNA polymerase alpha complex (also known as the alpha DNA polymerase-primase complex) which plays an essential role in the initiation of DNA synthesis.</text>
</comment>
<gene>
    <name evidence="10" type="ORF">PsYK624_079180</name>
</gene>
<organism evidence="10 11">
    <name type="scientific">Phanerochaete sordida</name>
    <dbReference type="NCBI Taxonomy" id="48140"/>
    <lineage>
        <taxon>Eukaryota</taxon>
        <taxon>Fungi</taxon>
        <taxon>Dikarya</taxon>
        <taxon>Basidiomycota</taxon>
        <taxon>Agaricomycotina</taxon>
        <taxon>Agaricomycetes</taxon>
        <taxon>Polyporales</taxon>
        <taxon>Phanerochaetaceae</taxon>
        <taxon>Phanerochaete</taxon>
    </lineage>
</organism>
<keyword evidence="7" id="KW-0175">Coiled coil</keyword>
<evidence type="ECO:0000259" key="9">
    <source>
        <dbReference type="Pfam" id="PF22062"/>
    </source>
</evidence>
<dbReference type="InterPro" id="IPR007185">
    <property type="entry name" value="DNA_pol_a/d/e_bsu"/>
</dbReference>
<feature type="domain" description="DNA polymerase alpha subunit B OB" evidence="9">
    <location>
        <begin position="172"/>
        <end position="291"/>
    </location>
</feature>
<dbReference type="EMBL" id="BPQB01000023">
    <property type="protein sequence ID" value="GJE91767.1"/>
    <property type="molecule type" value="Genomic_DNA"/>
</dbReference>
<keyword evidence="11" id="KW-1185">Reference proteome</keyword>
<accession>A0A9P3LF85</accession>
<evidence type="ECO:0000256" key="1">
    <source>
        <dbReference type="ARBA" id="ARBA00004123"/>
    </source>
</evidence>
<dbReference type="AlphaFoldDB" id="A0A9P3LF85"/>
<evidence type="ECO:0000256" key="2">
    <source>
        <dbReference type="ARBA" id="ARBA00007299"/>
    </source>
</evidence>
<dbReference type="GO" id="GO:0005658">
    <property type="term" value="C:alpha DNA polymerase:primase complex"/>
    <property type="evidence" value="ECO:0007669"/>
    <property type="project" value="TreeGrafter"/>
</dbReference>
<dbReference type="PANTHER" id="PTHR23061:SF12">
    <property type="entry name" value="DNA POLYMERASE ALPHA SUBUNIT B"/>
    <property type="match status" value="1"/>
</dbReference>
<evidence type="ECO:0000256" key="5">
    <source>
        <dbReference type="ARBA" id="ARBA00023242"/>
    </source>
</evidence>
<evidence type="ECO:0000313" key="11">
    <source>
        <dbReference type="Proteomes" id="UP000703269"/>
    </source>
</evidence>
<dbReference type="InterPro" id="IPR054300">
    <property type="entry name" value="OB_DPOA2"/>
</dbReference>
<dbReference type="GO" id="GO:0006270">
    <property type="term" value="P:DNA replication initiation"/>
    <property type="evidence" value="ECO:0007669"/>
    <property type="project" value="TreeGrafter"/>
</dbReference>
<dbReference type="GO" id="GO:0003677">
    <property type="term" value="F:DNA binding"/>
    <property type="evidence" value="ECO:0007669"/>
    <property type="project" value="InterPro"/>
</dbReference>
<evidence type="ECO:0000313" key="10">
    <source>
        <dbReference type="EMBL" id="GJE91767.1"/>
    </source>
</evidence>
<feature type="coiled-coil region" evidence="7">
    <location>
        <begin position="62"/>
        <end position="89"/>
    </location>
</feature>
<feature type="domain" description="DNA polymerase alpha/delta/epsilon subunit B" evidence="8">
    <location>
        <begin position="308"/>
        <end position="533"/>
    </location>
</feature>
<keyword evidence="5 6" id="KW-0539">Nucleus</keyword>
<protein>
    <recommendedName>
        <fullName evidence="3 6">DNA polymerase alpha subunit B</fullName>
    </recommendedName>
</protein>